<sequence length="812" mass="92342">MKRFKSAILLCWLCVATSFAYEKTPDGIKTTVGQENISISFITPKTVRVVKSPAGETEKMKTSYSVVATPENVDFKVTEKGGATVVSSNILSVAVSKSDGSLSFSKAGKRLLSEKGSGSFKPFNDAGTPAYTVRQAFSLEKGEAIYGLGNLENGELNQRGQNRRLMPGNIEDGIPVMVSVKGYGIFWDNYSPTTFGDNANETYFESEVGDMIDYYFMAADNMEGVISEMRNLTGEVPMFPLWTYGFWQSRERYKTQDETVGVVKKHRELGVPIDGIIQDWQYWGNNYLWNAMEFMNPDFSNPQKMMDDIHGMNAHAIISIWSSFGPQTKPYRELAEKGLLFNLSTWPQSGIAEQWPPRMDYPSGVKVYDAYSPEARDIYWNNLTRLHNFGMDGWWMDSTEPDHFDYKEEDFNHQTAEGSFRKVRNAYPLLTVGGVYDHQRKASDDKRVFILTRSGYAGQQRYGCNVWTGDVSTSWQNLRNQVPALLNFTMTGNPNSNCDLGGFFCNAYNNNGPNSAVKNPLFRELYVRWMQLGVFLPMMRSHGADIKREIYYFGEKGDNVYDAIEDAIRLRYAMLPYIYSTSWNVTKNNGSFMMPLSAFYPEDKKTWNCKDEYMFGENILVAPIMKANYTPELIAKTDENTGWDRKESFNVSASSDPDFMAPYTTSVYLPKGKWWDFETNRLYKGGMNIEKEATIKTLPVFIKAGAILPIGPDVQYATEKPWDNLTINVYPGADGKFTLYEDEFDNYNYEKGKYSTIDFIWNDKTGTLTIDDRKGDFPGMLKNRRFNVVRISEKGATPVAVDYDGNKKSVKI</sequence>
<keyword evidence="2" id="KW-1185">Reference proteome</keyword>
<evidence type="ECO:0000313" key="2">
    <source>
        <dbReference type="Proteomes" id="UP000306319"/>
    </source>
</evidence>
<organism evidence="1 2">
    <name type="scientific">Lepagella muris</name>
    <dbReference type="NCBI Taxonomy" id="3032870"/>
    <lineage>
        <taxon>Bacteria</taxon>
        <taxon>Pseudomonadati</taxon>
        <taxon>Bacteroidota</taxon>
        <taxon>Bacteroidia</taxon>
        <taxon>Bacteroidales</taxon>
        <taxon>Muribaculaceae</taxon>
        <taxon>Lepagella</taxon>
    </lineage>
</organism>
<proteinExistence type="predicted"/>
<protein>
    <submittedName>
        <fullName evidence="1">DUF5110 domain-containing protein</fullName>
    </submittedName>
</protein>
<dbReference type="EMBL" id="SRYB01000020">
    <property type="protein sequence ID" value="TGY77773.1"/>
    <property type="molecule type" value="Genomic_DNA"/>
</dbReference>
<gene>
    <name evidence="1" type="ORF">E5331_13120</name>
</gene>
<name>A0AC61RE40_9BACT</name>
<dbReference type="Proteomes" id="UP000306319">
    <property type="component" value="Unassembled WGS sequence"/>
</dbReference>
<accession>A0AC61RE40</accession>
<comment type="caution">
    <text evidence="1">The sequence shown here is derived from an EMBL/GenBank/DDBJ whole genome shotgun (WGS) entry which is preliminary data.</text>
</comment>
<reference evidence="1" key="1">
    <citation type="submission" date="2019-04" db="EMBL/GenBank/DDBJ databases">
        <title>Microbes associate with the intestines of laboratory mice.</title>
        <authorList>
            <person name="Navarre W."/>
            <person name="Wong E."/>
            <person name="Huang K."/>
            <person name="Tropini C."/>
            <person name="Ng K."/>
            <person name="Yu B."/>
        </authorList>
    </citation>
    <scope>NUCLEOTIDE SEQUENCE</scope>
    <source>
        <strain evidence="1">NM04_E33</strain>
    </source>
</reference>
<evidence type="ECO:0000313" key="1">
    <source>
        <dbReference type="EMBL" id="TGY77773.1"/>
    </source>
</evidence>